<organism evidence="1 2">
    <name type="scientific">Sinomonas cyclohexanicum</name>
    <name type="common">Corynebacterium cyclohexanicum</name>
    <dbReference type="NCBI Taxonomy" id="322009"/>
    <lineage>
        <taxon>Bacteria</taxon>
        <taxon>Bacillati</taxon>
        <taxon>Actinomycetota</taxon>
        <taxon>Actinomycetes</taxon>
        <taxon>Micrococcales</taxon>
        <taxon>Micrococcaceae</taxon>
        <taxon>Sinomonas</taxon>
    </lineage>
</organism>
<dbReference type="Pfam" id="PF12900">
    <property type="entry name" value="Pyridox_ox_2"/>
    <property type="match status" value="1"/>
</dbReference>
<dbReference type="InterPro" id="IPR024747">
    <property type="entry name" value="Pyridox_Oxase-rel"/>
</dbReference>
<dbReference type="Gene3D" id="2.30.110.10">
    <property type="entry name" value="Electron Transport, Fmn-binding Protein, Chain A"/>
    <property type="match status" value="1"/>
</dbReference>
<evidence type="ECO:0008006" key="3">
    <source>
        <dbReference type="Google" id="ProtNLM"/>
    </source>
</evidence>
<accession>A0ABM7PY47</accession>
<keyword evidence="2" id="KW-1185">Reference proteome</keyword>
<evidence type="ECO:0000313" key="2">
    <source>
        <dbReference type="Proteomes" id="UP001319861"/>
    </source>
</evidence>
<dbReference type="EMBL" id="AP024525">
    <property type="protein sequence ID" value="BCT77231.1"/>
    <property type="molecule type" value="Genomic_DNA"/>
</dbReference>
<dbReference type="RefSeq" id="WP_229229953.1">
    <property type="nucleotide sequence ID" value="NZ_AP024525.1"/>
</dbReference>
<dbReference type="SUPFAM" id="SSF50475">
    <property type="entry name" value="FMN-binding split barrel"/>
    <property type="match status" value="1"/>
</dbReference>
<dbReference type="InterPro" id="IPR012349">
    <property type="entry name" value="Split_barrel_FMN-bd"/>
</dbReference>
<dbReference type="Proteomes" id="UP001319861">
    <property type="component" value="Chromosome"/>
</dbReference>
<protein>
    <recommendedName>
        <fullName evidence="3">Pyridoxamine 5'-phosphate oxidase family protein</fullName>
    </recommendedName>
</protein>
<proteinExistence type="predicted"/>
<sequence>MSEVNASFLYGQGARHENYELDAEQCWSLLGSSGIGRFAFAHEGRIAVYPVGYLVYGGAVYFRTSPKGTVSQSLPQDGVALQIDATQPAQKSGWSVMVSGRAEAVEDSAELTALFGQMTDEPWAGGVRDLFVHIRPEELTGRRVYLA</sequence>
<gene>
    <name evidence="1" type="ORF">SCMU_30730</name>
</gene>
<name>A0ABM7PY47_SINCY</name>
<reference evidence="1 2" key="1">
    <citation type="journal article" date="2021" name="J. Biosci. Bioeng.">
        <title>Identification and characterization of a chc gene cluster responsible for the aromatization pathway of cyclohexanecarboxylate degradation in Sinomonas cyclohexanicum ATCC 51369.</title>
        <authorList>
            <person name="Yamamoto T."/>
            <person name="Hasegawa Y."/>
            <person name="Lau P.C.K."/>
            <person name="Iwaki H."/>
        </authorList>
    </citation>
    <scope>NUCLEOTIDE SEQUENCE [LARGE SCALE GENOMIC DNA]</scope>
    <source>
        <strain evidence="1 2">ATCC 51369</strain>
    </source>
</reference>
<evidence type="ECO:0000313" key="1">
    <source>
        <dbReference type="EMBL" id="BCT77231.1"/>
    </source>
</evidence>